<dbReference type="InterPro" id="IPR050129">
    <property type="entry name" value="Zn_alcohol_dh"/>
</dbReference>
<name>A0A511XPL3_9PROT</name>
<dbReference type="RefSeq" id="WP_146892045.1">
    <property type="nucleotide sequence ID" value="NZ_BJYG01000056.1"/>
</dbReference>
<dbReference type="GO" id="GO:0016491">
    <property type="term" value="F:oxidoreductase activity"/>
    <property type="evidence" value="ECO:0007669"/>
    <property type="project" value="UniProtKB-KW"/>
</dbReference>
<reference evidence="3 4" key="1">
    <citation type="submission" date="2019-07" db="EMBL/GenBank/DDBJ databases">
        <title>Whole genome shotgun sequence of Acetobacter oeni NBRC 105207.</title>
        <authorList>
            <person name="Hosoyama A."/>
            <person name="Uohara A."/>
            <person name="Ohji S."/>
            <person name="Ichikawa N."/>
        </authorList>
    </citation>
    <scope>NUCLEOTIDE SEQUENCE [LARGE SCALE GENOMIC DNA]</scope>
    <source>
        <strain evidence="3 4">NBRC 105207</strain>
    </source>
</reference>
<dbReference type="SUPFAM" id="SSF50129">
    <property type="entry name" value="GroES-like"/>
    <property type="match status" value="1"/>
</dbReference>
<evidence type="ECO:0000313" key="4">
    <source>
        <dbReference type="Proteomes" id="UP000321746"/>
    </source>
</evidence>
<dbReference type="AlphaFoldDB" id="A0A511XPL3"/>
<dbReference type="SUPFAM" id="SSF51735">
    <property type="entry name" value="NAD(P)-binding Rossmann-fold domains"/>
    <property type="match status" value="1"/>
</dbReference>
<organism evidence="3 4">
    <name type="scientific">Acetobacter oeni</name>
    <dbReference type="NCBI Taxonomy" id="304077"/>
    <lineage>
        <taxon>Bacteria</taxon>
        <taxon>Pseudomonadati</taxon>
        <taxon>Pseudomonadota</taxon>
        <taxon>Alphaproteobacteria</taxon>
        <taxon>Acetobacterales</taxon>
        <taxon>Acetobacteraceae</taxon>
        <taxon>Acetobacter</taxon>
    </lineage>
</organism>
<keyword evidence="4" id="KW-1185">Reference proteome</keyword>
<dbReference type="InterPro" id="IPR011032">
    <property type="entry name" value="GroES-like_sf"/>
</dbReference>
<dbReference type="OrthoDB" id="9809185at2"/>
<sequence length="325" mass="34193">MQAVRFYGIGDLRAETVPCSSLTGDGMLRVRVIAAGICGFDLHNFETGHWVGRLPVTPGHEFAGVIMETRGACGDMKPGQHVVADSRVGCRHCTACRKGSPNLCLQPGFLGEVSDGGFAEDVVLPASQVFPVPASLPLRFAALAEPLSVALHAISRLSPASGAPVVVCGGGTIGGLSALVLARREHPVHVVERHPGRQTLLREVFGSDGPAFVLDTTGSAQLVDTVVPLIGRGGTLVLAGLFRQSPCPDFNLIVEREIDLRGVSAFADEMHEAIALLPLLADDLEAFITPRISLADVPGTCERLLAGGEVKLKTLIAPNGMDYGW</sequence>
<dbReference type="PANTHER" id="PTHR43401:SF2">
    <property type="entry name" value="L-THREONINE 3-DEHYDROGENASE"/>
    <property type="match status" value="1"/>
</dbReference>
<dbReference type="Gene3D" id="3.90.180.10">
    <property type="entry name" value="Medium-chain alcohol dehydrogenases, catalytic domain"/>
    <property type="match status" value="2"/>
</dbReference>
<proteinExistence type="predicted"/>
<dbReference type="PANTHER" id="PTHR43401">
    <property type="entry name" value="L-THREONINE 3-DEHYDROGENASE"/>
    <property type="match status" value="1"/>
</dbReference>
<evidence type="ECO:0000256" key="1">
    <source>
        <dbReference type="ARBA" id="ARBA00023002"/>
    </source>
</evidence>
<dbReference type="InterPro" id="IPR036291">
    <property type="entry name" value="NAD(P)-bd_dom_sf"/>
</dbReference>
<evidence type="ECO:0000259" key="2">
    <source>
        <dbReference type="Pfam" id="PF08240"/>
    </source>
</evidence>
<dbReference type="EMBL" id="BJYG01000056">
    <property type="protein sequence ID" value="GEN64844.1"/>
    <property type="molecule type" value="Genomic_DNA"/>
</dbReference>
<protein>
    <submittedName>
        <fullName evidence="3">Dehydrogenase</fullName>
    </submittedName>
</protein>
<evidence type="ECO:0000313" key="3">
    <source>
        <dbReference type="EMBL" id="GEN64844.1"/>
    </source>
</evidence>
<accession>A0A511XPL3</accession>
<keyword evidence="1" id="KW-0560">Oxidoreductase</keyword>
<dbReference type="InterPro" id="IPR013154">
    <property type="entry name" value="ADH-like_N"/>
</dbReference>
<comment type="caution">
    <text evidence="3">The sequence shown here is derived from an EMBL/GenBank/DDBJ whole genome shotgun (WGS) entry which is preliminary data.</text>
</comment>
<dbReference type="Pfam" id="PF08240">
    <property type="entry name" value="ADH_N"/>
    <property type="match status" value="1"/>
</dbReference>
<dbReference type="Gene3D" id="3.40.50.720">
    <property type="entry name" value="NAD(P)-binding Rossmann-like Domain"/>
    <property type="match status" value="2"/>
</dbReference>
<gene>
    <name evidence="3" type="ORF">AOE01nite_30680</name>
</gene>
<dbReference type="Proteomes" id="UP000321746">
    <property type="component" value="Unassembled WGS sequence"/>
</dbReference>
<feature type="domain" description="Alcohol dehydrogenase-like N-terminal" evidence="2">
    <location>
        <begin position="25"/>
        <end position="133"/>
    </location>
</feature>